<sequence>MKRIGFDDPSTTLVRLGDRLGTEHVAVNRYRIPPGGRLPSGLHAHTDQEEVFVVVAGAARFETLDGDVHVDTGEATRFAPGEYQRGENAGDSDLVVLAIGAPRDSDDVRVPATCPECGSVGLRLDTDGDLTFECPECGAAHVPTPCPDCESDGLGFATDDRNEPVVECDDCGARFADAPLDE</sequence>
<organism evidence="3 4">
    <name type="scientific">Halobaculum halobium</name>
    <dbReference type="NCBI Taxonomy" id="3032281"/>
    <lineage>
        <taxon>Archaea</taxon>
        <taxon>Methanobacteriati</taxon>
        <taxon>Methanobacteriota</taxon>
        <taxon>Stenosarchaea group</taxon>
        <taxon>Halobacteria</taxon>
        <taxon>Halobacteriales</taxon>
        <taxon>Haloferacaceae</taxon>
        <taxon>Halobaculum</taxon>
    </lineage>
</organism>
<dbReference type="EMBL" id="JBHSWX010000012">
    <property type="protein sequence ID" value="MFC6785645.1"/>
    <property type="molecule type" value="Genomic_DNA"/>
</dbReference>
<dbReference type="GO" id="GO:0046872">
    <property type="term" value="F:metal ion binding"/>
    <property type="evidence" value="ECO:0007669"/>
    <property type="project" value="UniProtKB-KW"/>
</dbReference>
<evidence type="ECO:0000259" key="2">
    <source>
        <dbReference type="Pfam" id="PF07883"/>
    </source>
</evidence>
<dbReference type="InterPro" id="IPR011051">
    <property type="entry name" value="RmlC_Cupin_sf"/>
</dbReference>
<dbReference type="PANTHER" id="PTHR35848">
    <property type="entry name" value="OXALATE-BINDING PROTEIN"/>
    <property type="match status" value="1"/>
</dbReference>
<accession>A0ABD5TDX5</accession>
<dbReference type="RefSeq" id="WP_284062485.1">
    <property type="nucleotide sequence ID" value="NZ_CP126158.1"/>
</dbReference>
<dbReference type="PANTHER" id="PTHR35848:SF9">
    <property type="entry name" value="SLL1358 PROTEIN"/>
    <property type="match status" value="1"/>
</dbReference>
<evidence type="ECO:0000313" key="3">
    <source>
        <dbReference type="EMBL" id="MFC6785645.1"/>
    </source>
</evidence>
<dbReference type="Proteomes" id="UP001596443">
    <property type="component" value="Unassembled WGS sequence"/>
</dbReference>
<dbReference type="Gene3D" id="2.60.120.10">
    <property type="entry name" value="Jelly Rolls"/>
    <property type="match status" value="1"/>
</dbReference>
<dbReference type="Pfam" id="PF07883">
    <property type="entry name" value="Cupin_2"/>
    <property type="match status" value="1"/>
</dbReference>
<dbReference type="AlphaFoldDB" id="A0ABD5TDX5"/>
<gene>
    <name evidence="3" type="ORF">ACFQFD_06545</name>
</gene>
<name>A0ABD5TDX5_9EURY</name>
<keyword evidence="4" id="KW-1185">Reference proteome</keyword>
<evidence type="ECO:0000256" key="1">
    <source>
        <dbReference type="ARBA" id="ARBA00022723"/>
    </source>
</evidence>
<dbReference type="InterPro" id="IPR051610">
    <property type="entry name" value="GPI/OXD"/>
</dbReference>
<proteinExistence type="predicted"/>
<comment type="caution">
    <text evidence="3">The sequence shown here is derived from an EMBL/GenBank/DDBJ whole genome shotgun (WGS) entry which is preliminary data.</text>
</comment>
<reference evidence="3 4" key="1">
    <citation type="journal article" date="2019" name="Int. J. Syst. Evol. Microbiol.">
        <title>The Global Catalogue of Microorganisms (GCM) 10K type strain sequencing project: providing services to taxonomists for standard genome sequencing and annotation.</title>
        <authorList>
            <consortium name="The Broad Institute Genomics Platform"/>
            <consortium name="The Broad Institute Genome Sequencing Center for Infectious Disease"/>
            <person name="Wu L."/>
            <person name="Ma J."/>
        </authorList>
    </citation>
    <scope>NUCLEOTIDE SEQUENCE [LARGE SCALE GENOMIC DNA]</scope>
    <source>
        <strain evidence="3 4">SYNS20</strain>
    </source>
</reference>
<feature type="domain" description="Cupin type-2" evidence="2">
    <location>
        <begin position="30"/>
        <end position="99"/>
    </location>
</feature>
<dbReference type="InterPro" id="IPR013096">
    <property type="entry name" value="Cupin_2"/>
</dbReference>
<dbReference type="SUPFAM" id="SSF51182">
    <property type="entry name" value="RmlC-like cupins"/>
    <property type="match status" value="1"/>
</dbReference>
<keyword evidence="1" id="KW-0479">Metal-binding</keyword>
<dbReference type="InterPro" id="IPR014710">
    <property type="entry name" value="RmlC-like_jellyroll"/>
</dbReference>
<protein>
    <submittedName>
        <fullName evidence="3">Cupin domain-containing protein</fullName>
    </submittedName>
</protein>
<evidence type="ECO:0000313" key="4">
    <source>
        <dbReference type="Proteomes" id="UP001596443"/>
    </source>
</evidence>
<dbReference type="GeneID" id="81208690"/>